<feature type="domain" description="PoNi N-terminal" evidence="1">
    <location>
        <begin position="15"/>
        <end position="148"/>
    </location>
</feature>
<sequence>MPDCQPADRFLQSLREPLLNYDVYQENFCSQLETFEHVRERLQQPPEQVAQIPLFNLMHATQRLAMDACSHLANCYSGGHDIGELQAFYEQAVEHWETYAHYNQAYNNSDKRDTPWAHFALAGPDYRHALAMVCFGILLGRQQLLPRLAPLIDYCNEKRDALLERLLDHCIGGRDVEASTCRRNLPYSNAMPVFAAPHAERPTLMANYLAAWYQASRREDYYDRHTSGYQFVGYWAWEAAAITLVLGIDDASYRHLPYYPKDMVDFARQANACKLAAYVAPPQRFPGDLSFARMAIQLNHSCL</sequence>
<dbReference type="InterPro" id="IPR015025">
    <property type="entry name" value="PoNi_C"/>
</dbReference>
<proteinExistence type="predicted"/>
<evidence type="ECO:0000259" key="1">
    <source>
        <dbReference type="Pfam" id="PF08928"/>
    </source>
</evidence>
<comment type="caution">
    <text evidence="3">The sequence shown here is derived from an EMBL/GenBank/DDBJ whole genome shotgun (WGS) entry which is preliminary data.</text>
</comment>
<dbReference type="InterPro" id="IPR028983">
    <property type="entry name" value="PA2201-like_C"/>
</dbReference>
<dbReference type="Proteomes" id="UP000472320">
    <property type="component" value="Unassembled WGS sequence"/>
</dbReference>
<dbReference type="OrthoDB" id="8576337at2"/>
<dbReference type="SUPFAM" id="SSF140731">
    <property type="entry name" value="PA2201 C-terminal domain-like"/>
    <property type="match status" value="1"/>
</dbReference>
<dbReference type="RefSeq" id="WP_155453489.1">
    <property type="nucleotide sequence ID" value="NZ_WNKX01000005.1"/>
</dbReference>
<name>A0A6L6QEF8_9BURK</name>
<dbReference type="Pfam" id="PF08928">
    <property type="entry name" value="PoNi_N"/>
    <property type="match status" value="1"/>
</dbReference>
<evidence type="ECO:0000259" key="2">
    <source>
        <dbReference type="Pfam" id="PF08929"/>
    </source>
</evidence>
<dbReference type="Gene3D" id="1.10.3920.10">
    <property type="entry name" value="PA2201 C-terminal domain-like"/>
    <property type="match status" value="1"/>
</dbReference>
<feature type="domain" description="PoNi C-terminal" evidence="2">
    <location>
        <begin position="159"/>
        <end position="263"/>
    </location>
</feature>
<evidence type="ECO:0000313" key="4">
    <source>
        <dbReference type="Proteomes" id="UP000472320"/>
    </source>
</evidence>
<dbReference type="InterPro" id="IPR015024">
    <property type="entry name" value="PoNi_N"/>
</dbReference>
<dbReference type="EMBL" id="WNKX01000005">
    <property type="protein sequence ID" value="MTW10541.1"/>
    <property type="molecule type" value="Genomic_DNA"/>
</dbReference>
<protein>
    <submittedName>
        <fullName evidence="3">DUF1911 domain-containing protein</fullName>
    </submittedName>
</protein>
<dbReference type="AlphaFoldDB" id="A0A6L6QEF8"/>
<dbReference type="Pfam" id="PF08929">
    <property type="entry name" value="PoNi_C"/>
    <property type="match status" value="1"/>
</dbReference>
<keyword evidence="4" id="KW-1185">Reference proteome</keyword>
<organism evidence="3 4">
    <name type="scientific">Massilia eburnea</name>
    <dbReference type="NCBI Taxonomy" id="1776165"/>
    <lineage>
        <taxon>Bacteria</taxon>
        <taxon>Pseudomonadati</taxon>
        <taxon>Pseudomonadota</taxon>
        <taxon>Betaproteobacteria</taxon>
        <taxon>Burkholderiales</taxon>
        <taxon>Oxalobacteraceae</taxon>
        <taxon>Telluria group</taxon>
        <taxon>Massilia</taxon>
    </lineage>
</organism>
<evidence type="ECO:0000313" key="3">
    <source>
        <dbReference type="EMBL" id="MTW10541.1"/>
    </source>
</evidence>
<gene>
    <name evidence="3" type="ORF">GM658_07980</name>
</gene>
<reference evidence="3 4" key="1">
    <citation type="submission" date="2019-11" db="EMBL/GenBank/DDBJ databases">
        <title>Type strains purchased from KCTC, JCM and DSMZ.</title>
        <authorList>
            <person name="Lu H."/>
        </authorList>
    </citation>
    <scope>NUCLEOTIDE SEQUENCE [LARGE SCALE GENOMIC DNA]</scope>
    <source>
        <strain evidence="3 4">JCM 31587</strain>
    </source>
</reference>
<accession>A0A6L6QEF8</accession>